<dbReference type="PANTHER" id="PTHR44809:SF1">
    <property type="entry name" value="PROTEIN O-MANNOSYL-TRANSFERASE TMTC1"/>
    <property type="match status" value="1"/>
</dbReference>
<evidence type="ECO:0000256" key="9">
    <source>
        <dbReference type="ARBA" id="ARBA00022737"/>
    </source>
</evidence>
<feature type="transmembrane region" description="Helical" evidence="17">
    <location>
        <begin position="318"/>
        <end position="336"/>
    </location>
</feature>
<dbReference type="InterPro" id="IPR013618">
    <property type="entry name" value="TMTC_DUF1736"/>
</dbReference>
<evidence type="ECO:0000256" key="2">
    <source>
        <dbReference type="ARBA" id="ARBA00004141"/>
    </source>
</evidence>
<feature type="transmembrane region" description="Helical" evidence="17">
    <location>
        <begin position="274"/>
        <end position="298"/>
    </location>
</feature>
<evidence type="ECO:0000256" key="10">
    <source>
        <dbReference type="ARBA" id="ARBA00022803"/>
    </source>
</evidence>
<evidence type="ECO:0000256" key="14">
    <source>
        <dbReference type="ARBA" id="ARBA00045085"/>
    </source>
</evidence>
<evidence type="ECO:0000256" key="12">
    <source>
        <dbReference type="ARBA" id="ARBA00022989"/>
    </source>
</evidence>
<gene>
    <name evidence="19" type="ORF">PSYICH_LOCUS12820</name>
</gene>
<dbReference type="GO" id="GO:0016020">
    <property type="term" value="C:membrane"/>
    <property type="evidence" value="ECO:0007669"/>
    <property type="project" value="UniProtKB-SubCell"/>
</dbReference>
<comment type="catalytic activity">
    <reaction evidence="14">
        <text>a di-trans,poly-cis-dolichyl beta-D-mannosyl phosphate + L-threonyl-[protein] = 3-O-(alpha-D-mannosyl)-L-threonyl-[protein] + a di-trans,poly-cis-dolichyl phosphate + H(+)</text>
        <dbReference type="Rhea" id="RHEA:53396"/>
        <dbReference type="Rhea" id="RHEA-COMP:11060"/>
        <dbReference type="Rhea" id="RHEA-COMP:13547"/>
        <dbReference type="Rhea" id="RHEA-COMP:19498"/>
        <dbReference type="Rhea" id="RHEA-COMP:19501"/>
        <dbReference type="ChEBI" id="CHEBI:15378"/>
        <dbReference type="ChEBI" id="CHEBI:30013"/>
        <dbReference type="ChEBI" id="CHEBI:57683"/>
        <dbReference type="ChEBI" id="CHEBI:58211"/>
        <dbReference type="ChEBI" id="CHEBI:137323"/>
        <dbReference type="EC" id="2.4.1.109"/>
    </reaction>
</comment>
<evidence type="ECO:0000256" key="11">
    <source>
        <dbReference type="ARBA" id="ARBA00022824"/>
    </source>
</evidence>
<dbReference type="GO" id="GO:0005783">
    <property type="term" value="C:endoplasmic reticulum"/>
    <property type="evidence" value="ECO:0007669"/>
    <property type="project" value="UniProtKB-SubCell"/>
</dbReference>
<feature type="transmembrane region" description="Helical" evidence="17">
    <location>
        <begin position="12"/>
        <end position="32"/>
    </location>
</feature>
<reference evidence="19" key="1">
    <citation type="submission" date="2022-01" db="EMBL/GenBank/DDBJ databases">
        <authorList>
            <person name="King R."/>
        </authorList>
    </citation>
    <scope>NUCLEOTIDE SEQUENCE</scope>
</reference>
<dbReference type="InterPro" id="IPR052943">
    <property type="entry name" value="TMTC_O-mannosyl-trnsfr"/>
</dbReference>
<dbReference type="EMBL" id="OV651818">
    <property type="protein sequence ID" value="CAH1111653.1"/>
    <property type="molecule type" value="Genomic_DNA"/>
</dbReference>
<dbReference type="Proteomes" id="UP001153636">
    <property type="component" value="Chromosome 6"/>
</dbReference>
<organism evidence="19 20">
    <name type="scientific">Psylliodes chrysocephalus</name>
    <dbReference type="NCBI Taxonomy" id="3402493"/>
    <lineage>
        <taxon>Eukaryota</taxon>
        <taxon>Metazoa</taxon>
        <taxon>Ecdysozoa</taxon>
        <taxon>Arthropoda</taxon>
        <taxon>Hexapoda</taxon>
        <taxon>Insecta</taxon>
        <taxon>Pterygota</taxon>
        <taxon>Neoptera</taxon>
        <taxon>Endopterygota</taxon>
        <taxon>Coleoptera</taxon>
        <taxon>Polyphaga</taxon>
        <taxon>Cucujiformia</taxon>
        <taxon>Chrysomeloidea</taxon>
        <taxon>Chrysomelidae</taxon>
        <taxon>Galerucinae</taxon>
        <taxon>Alticini</taxon>
        <taxon>Psylliodes</taxon>
    </lineage>
</organism>
<accession>A0A9P0D442</accession>
<evidence type="ECO:0000256" key="4">
    <source>
        <dbReference type="ARBA" id="ARBA00004922"/>
    </source>
</evidence>
<dbReference type="PROSITE" id="PS50293">
    <property type="entry name" value="TPR_REGION"/>
    <property type="match status" value="1"/>
</dbReference>
<keyword evidence="20" id="KW-1185">Reference proteome</keyword>
<feature type="repeat" description="TPR" evidence="16">
    <location>
        <begin position="511"/>
        <end position="544"/>
    </location>
</feature>
<feature type="transmembrane region" description="Helical" evidence="17">
    <location>
        <begin position="348"/>
        <end position="371"/>
    </location>
</feature>
<name>A0A9P0D442_9CUCU</name>
<dbReference type="PANTHER" id="PTHR44809">
    <property type="match status" value="1"/>
</dbReference>
<feature type="repeat" description="TPR" evidence="16">
    <location>
        <begin position="577"/>
        <end position="610"/>
    </location>
</feature>
<dbReference type="SUPFAM" id="SSF48452">
    <property type="entry name" value="TPR-like"/>
    <property type="match status" value="1"/>
</dbReference>
<dbReference type="Pfam" id="PF00515">
    <property type="entry name" value="TPR_1"/>
    <property type="match status" value="1"/>
</dbReference>
<evidence type="ECO:0000256" key="13">
    <source>
        <dbReference type="ARBA" id="ARBA00023136"/>
    </source>
</evidence>
<evidence type="ECO:0000256" key="8">
    <source>
        <dbReference type="ARBA" id="ARBA00022692"/>
    </source>
</evidence>
<evidence type="ECO:0000256" key="3">
    <source>
        <dbReference type="ARBA" id="ARBA00004240"/>
    </source>
</evidence>
<comment type="similarity">
    <text evidence="5">Belongs to the TMTC family.</text>
</comment>
<evidence type="ECO:0000259" key="18">
    <source>
        <dbReference type="Pfam" id="PF08409"/>
    </source>
</evidence>
<dbReference type="PROSITE" id="PS50005">
    <property type="entry name" value="TPR"/>
    <property type="match status" value="2"/>
</dbReference>
<evidence type="ECO:0000256" key="6">
    <source>
        <dbReference type="ARBA" id="ARBA00012839"/>
    </source>
</evidence>
<evidence type="ECO:0000256" key="1">
    <source>
        <dbReference type="ARBA" id="ARBA00003582"/>
    </source>
</evidence>
<dbReference type="InterPro" id="IPR019734">
    <property type="entry name" value="TPR_rpt"/>
</dbReference>
<keyword evidence="10 16" id="KW-0802">TPR repeat</keyword>
<comment type="subcellular location">
    <subcellularLocation>
        <location evidence="3">Endoplasmic reticulum</location>
    </subcellularLocation>
    <subcellularLocation>
        <location evidence="2">Membrane</location>
        <topology evidence="2">Multi-pass membrane protein</topology>
    </subcellularLocation>
</comment>
<comment type="function">
    <text evidence="1">Transfers mannosyl residues to the hydroxyl group of serine or threonine residues.</text>
</comment>
<evidence type="ECO:0000256" key="15">
    <source>
        <dbReference type="ARBA" id="ARBA00045102"/>
    </source>
</evidence>
<dbReference type="SMART" id="SM00028">
    <property type="entry name" value="TPR"/>
    <property type="match status" value="4"/>
</dbReference>
<dbReference type="EC" id="2.4.1.109" evidence="6"/>
<keyword evidence="11" id="KW-0256">Endoplasmic reticulum</keyword>
<dbReference type="InterPro" id="IPR011990">
    <property type="entry name" value="TPR-like_helical_dom_sf"/>
</dbReference>
<keyword evidence="13 17" id="KW-0472">Membrane</keyword>
<feature type="transmembrane region" description="Helical" evidence="17">
    <location>
        <begin position="377"/>
        <end position="397"/>
    </location>
</feature>
<dbReference type="Pfam" id="PF08409">
    <property type="entry name" value="TMTC_DUF1736"/>
    <property type="match status" value="1"/>
</dbReference>
<comment type="catalytic activity">
    <reaction evidence="15">
        <text>a di-trans,poly-cis-dolichyl beta-D-mannosyl phosphate + L-seryl-[protein] = 3-O-(alpha-D-mannosyl)-L-seryl-[protein] + a di-trans,poly-cis-dolichyl phosphate + H(+)</text>
        <dbReference type="Rhea" id="RHEA:17377"/>
        <dbReference type="Rhea" id="RHEA-COMP:9863"/>
        <dbReference type="Rhea" id="RHEA-COMP:13546"/>
        <dbReference type="Rhea" id="RHEA-COMP:19498"/>
        <dbReference type="Rhea" id="RHEA-COMP:19501"/>
        <dbReference type="ChEBI" id="CHEBI:15378"/>
        <dbReference type="ChEBI" id="CHEBI:29999"/>
        <dbReference type="ChEBI" id="CHEBI:57683"/>
        <dbReference type="ChEBI" id="CHEBI:58211"/>
        <dbReference type="ChEBI" id="CHEBI:137321"/>
        <dbReference type="EC" id="2.4.1.109"/>
    </reaction>
</comment>
<dbReference type="GO" id="GO:0004169">
    <property type="term" value="F:dolichyl-phosphate-mannose-protein mannosyltransferase activity"/>
    <property type="evidence" value="ECO:0007669"/>
    <property type="project" value="UniProtKB-EC"/>
</dbReference>
<evidence type="ECO:0000256" key="5">
    <source>
        <dbReference type="ARBA" id="ARBA00007882"/>
    </source>
</evidence>
<evidence type="ECO:0000256" key="7">
    <source>
        <dbReference type="ARBA" id="ARBA00022679"/>
    </source>
</evidence>
<dbReference type="AlphaFoldDB" id="A0A9P0D442"/>
<comment type="pathway">
    <text evidence="4">Protein modification; protein glycosylation.</text>
</comment>
<evidence type="ECO:0000256" key="17">
    <source>
        <dbReference type="SAM" id="Phobius"/>
    </source>
</evidence>
<dbReference type="PROSITE" id="PS51257">
    <property type="entry name" value="PROKAR_LIPOPROTEIN"/>
    <property type="match status" value="1"/>
</dbReference>
<feature type="transmembrane region" description="Helical" evidence="17">
    <location>
        <begin position="151"/>
        <end position="172"/>
    </location>
</feature>
<sequence length="717" mass="82205">MNRRHSSKKTQPSSLPLYSLVGTVAIACYVNGLNGNFVHDDIPALTLNKDVLAVNELRLIFVNDFWGTPMSDENSHKSYRPLTTLSFRWNYQLFGLKPVWFHLTNVFLHAVASVLFTMLCVDVARLKPPFSAVAGLLFAVHPIHTEAVTGIVGRADVLACVFFLMSILLYHSNPSGKSYLKSSIFLAGFSMLAKETGITAFLLNLTLDLYFTWPYMRRPKHFLKWNKETCLFVNRTAKVLTSFGILLSLRLAILQGSLPKFSQQDNPTAFHPSIFVRFSTYSYLVAFNFWLLLCPWTLSHDWQMGSIPLVTSLYDPRNLLTVFLFGIVVLLVFKLVTDIENQTYTPIVVGLLQLTVPFLPATNFLVTVGFVVAERVLYIPSMGYILLVVYGLQILWYKYTKRRQTLASLLLLFLVTQGLRTVMRNRDWRCRESLLRSGLRTLPHNAKLHYNYGNFLRDTSQPDVAKTHYITALKLWPTYASAHNNLGTLLSNKSEAEKHFLAAINYASDHINAHYNLGQLYRKTGRYDESEDMLRKCLLLEPTFAPAYVEMSKLLGADHSSLYKILKNAFDLKPNDPFYGIQLGHFLARKDDGQRAIVYFWKALRISPDQHEAIIGAANILRKSGQKSRLFQLVTRWQLIRKGKPLKKIHIYLQEWHLRTELKNKAKEYDTNLINNDHLESKHRLNMSIFQGKMPWMNKTQETAIPSVTLQHLLDIS</sequence>
<evidence type="ECO:0000313" key="20">
    <source>
        <dbReference type="Proteomes" id="UP001153636"/>
    </source>
</evidence>
<dbReference type="OrthoDB" id="1658288at2759"/>
<keyword evidence="9" id="KW-0677">Repeat</keyword>
<feature type="domain" description="DUF1736" evidence="18">
    <location>
        <begin position="256"/>
        <end position="328"/>
    </location>
</feature>
<keyword evidence="12 17" id="KW-1133">Transmembrane helix</keyword>
<proteinExistence type="inferred from homology"/>
<feature type="transmembrane region" description="Helical" evidence="17">
    <location>
        <begin position="406"/>
        <end position="423"/>
    </location>
</feature>
<keyword evidence="7" id="KW-0808">Transferase</keyword>
<keyword evidence="8 17" id="KW-0812">Transmembrane</keyword>
<feature type="transmembrane region" description="Helical" evidence="17">
    <location>
        <begin position="99"/>
        <end position="121"/>
    </location>
</feature>
<dbReference type="Gene3D" id="1.25.40.10">
    <property type="entry name" value="Tetratricopeptide repeat domain"/>
    <property type="match status" value="3"/>
</dbReference>
<feature type="transmembrane region" description="Helical" evidence="17">
    <location>
        <begin position="184"/>
        <end position="211"/>
    </location>
</feature>
<protein>
    <recommendedName>
        <fullName evidence="6">dolichyl-phosphate-mannose--protein mannosyltransferase</fullName>
        <ecNumber evidence="6">2.4.1.109</ecNumber>
    </recommendedName>
</protein>
<evidence type="ECO:0000256" key="16">
    <source>
        <dbReference type="PROSITE-ProRule" id="PRU00339"/>
    </source>
</evidence>
<evidence type="ECO:0000313" key="19">
    <source>
        <dbReference type="EMBL" id="CAH1111653.1"/>
    </source>
</evidence>